<accession>A0A4Q2K0I4</accession>
<dbReference type="SMART" id="SM00530">
    <property type="entry name" value="HTH_XRE"/>
    <property type="match status" value="1"/>
</dbReference>
<dbReference type="Gene3D" id="1.10.260.40">
    <property type="entry name" value="lambda repressor-like DNA-binding domains"/>
    <property type="match status" value="1"/>
</dbReference>
<dbReference type="InterPro" id="IPR010982">
    <property type="entry name" value="Lambda_DNA-bd_dom_sf"/>
</dbReference>
<evidence type="ECO:0000313" key="2">
    <source>
        <dbReference type="EMBL" id="RXZ54909.1"/>
    </source>
</evidence>
<dbReference type="RefSeq" id="WP_117628938.1">
    <property type="nucleotide sequence ID" value="NZ_SDPW01000001.1"/>
</dbReference>
<evidence type="ECO:0000259" key="1">
    <source>
        <dbReference type="PROSITE" id="PS50943"/>
    </source>
</evidence>
<comment type="caution">
    <text evidence="2">The sequence shown here is derived from an EMBL/GenBank/DDBJ whole genome shotgun (WGS) entry which is preliminary data.</text>
</comment>
<keyword evidence="3" id="KW-1185">Reference proteome</keyword>
<dbReference type="CDD" id="cd00093">
    <property type="entry name" value="HTH_XRE"/>
    <property type="match status" value="1"/>
</dbReference>
<dbReference type="GO" id="GO:0003677">
    <property type="term" value="F:DNA binding"/>
    <property type="evidence" value="ECO:0007669"/>
    <property type="project" value="InterPro"/>
</dbReference>
<dbReference type="InterPro" id="IPR001387">
    <property type="entry name" value="Cro/C1-type_HTH"/>
</dbReference>
<dbReference type="Pfam" id="PF01381">
    <property type="entry name" value="HTH_3"/>
    <property type="match status" value="1"/>
</dbReference>
<sequence length="74" mass="8204">MNFDKETFAANLRAARAKLDITQDEFARRAGISKDAVVKYESGEGYIPGADKIMSICRVAHISPNELMGWEEVA</sequence>
<name>A0A4Q2K0I4_9ACTN</name>
<protein>
    <submittedName>
        <fullName evidence="2">XRE family transcriptional regulator</fullName>
    </submittedName>
</protein>
<proteinExistence type="predicted"/>
<evidence type="ECO:0000313" key="3">
    <source>
        <dbReference type="Proteomes" id="UP000293345"/>
    </source>
</evidence>
<dbReference type="PROSITE" id="PS50943">
    <property type="entry name" value="HTH_CROC1"/>
    <property type="match status" value="1"/>
</dbReference>
<dbReference type="SUPFAM" id="SSF47413">
    <property type="entry name" value="lambda repressor-like DNA-binding domains"/>
    <property type="match status" value="1"/>
</dbReference>
<gene>
    <name evidence="2" type="ORF">ET524_10755</name>
</gene>
<dbReference type="Proteomes" id="UP000293345">
    <property type="component" value="Unassembled WGS sequence"/>
</dbReference>
<dbReference type="EMBL" id="SDPW01000001">
    <property type="protein sequence ID" value="RXZ54909.1"/>
    <property type="molecule type" value="Genomic_DNA"/>
</dbReference>
<reference evidence="2 3" key="1">
    <citation type="submission" date="2019-01" db="EMBL/GenBank/DDBJ databases">
        <title>Senegalimassilia sp. nov. KGMB04484 isolated human feces.</title>
        <authorList>
            <person name="Han K.-I."/>
            <person name="Kim J.-S."/>
            <person name="Lee K.C."/>
            <person name="Suh M.K."/>
            <person name="Eom M.K."/>
            <person name="Lee J.H."/>
            <person name="Park S.-H."/>
            <person name="Kang S.W."/>
            <person name="Park J.-E."/>
            <person name="Oh B.S."/>
            <person name="Yu S.Y."/>
            <person name="Choi S.-H."/>
            <person name="Lee D.H."/>
            <person name="Yoon H."/>
            <person name="Kim B.-Y."/>
            <person name="Lee J.H."/>
            <person name="Lee J.-S."/>
        </authorList>
    </citation>
    <scope>NUCLEOTIDE SEQUENCE [LARGE SCALE GENOMIC DNA]</scope>
    <source>
        <strain evidence="2 3">KGMB04484</strain>
    </source>
</reference>
<organism evidence="2 3">
    <name type="scientific">Senegalimassilia faecalis</name>
    <dbReference type="NCBI Taxonomy" id="2509433"/>
    <lineage>
        <taxon>Bacteria</taxon>
        <taxon>Bacillati</taxon>
        <taxon>Actinomycetota</taxon>
        <taxon>Coriobacteriia</taxon>
        <taxon>Coriobacteriales</taxon>
        <taxon>Coriobacteriaceae</taxon>
        <taxon>Senegalimassilia</taxon>
    </lineage>
</organism>
<dbReference type="OrthoDB" id="4557883at2"/>
<dbReference type="AlphaFoldDB" id="A0A4Q2K0I4"/>
<feature type="domain" description="HTH cro/C1-type" evidence="1">
    <location>
        <begin position="12"/>
        <end position="67"/>
    </location>
</feature>